<dbReference type="KEGG" id="saga:M5M_18980"/>
<protein>
    <submittedName>
        <fullName evidence="1">Uncharacterized protein</fullName>
    </submittedName>
</protein>
<dbReference type="RefSeq" id="WP_015049075.1">
    <property type="nucleotide sequence ID" value="NC_018868.3"/>
</dbReference>
<name>K4KP19_SIMAS</name>
<gene>
    <name evidence="1" type="ordered locus">M5M_18980</name>
</gene>
<organism evidence="1 2">
    <name type="scientific">Simiduia agarivorans (strain DSM 21679 / JCM 13881 / BCRC 17597 / SA1)</name>
    <dbReference type="NCBI Taxonomy" id="1117647"/>
    <lineage>
        <taxon>Bacteria</taxon>
        <taxon>Pseudomonadati</taxon>
        <taxon>Pseudomonadota</taxon>
        <taxon>Gammaproteobacteria</taxon>
        <taxon>Cellvibrionales</taxon>
        <taxon>Cellvibrionaceae</taxon>
        <taxon>Simiduia</taxon>
    </lineage>
</organism>
<reference evidence="1 2" key="1">
    <citation type="journal article" date="2013" name="Genome Announc.">
        <title>Complete genome sequence of Simiduia agarivorans SA1(T), a marine bacterium able to degrade a variety of polysaccharides.</title>
        <authorList>
            <person name="Lin S.Y."/>
            <person name="Shieh W.Y."/>
            <person name="Chen J.S."/>
            <person name="Tang S.L."/>
        </authorList>
    </citation>
    <scope>NUCLEOTIDE SEQUENCE [LARGE SCALE GENOMIC DNA]</scope>
    <source>
        <strain evidence="2">DSM 21679 / JCM 13881 / BCRC 17597 / SA1</strain>
    </source>
</reference>
<dbReference type="eggNOG" id="ENOG502ZFSS">
    <property type="taxonomic scope" value="Bacteria"/>
</dbReference>
<accession>K4KP19</accession>
<dbReference type="OrthoDB" id="6636727at2"/>
<evidence type="ECO:0000313" key="2">
    <source>
        <dbReference type="Proteomes" id="UP000000466"/>
    </source>
</evidence>
<keyword evidence="2" id="KW-1185">Reference proteome</keyword>
<dbReference type="Proteomes" id="UP000000466">
    <property type="component" value="Chromosome"/>
</dbReference>
<proteinExistence type="predicted"/>
<evidence type="ECO:0000313" key="1">
    <source>
        <dbReference type="EMBL" id="AFV00925.1"/>
    </source>
</evidence>
<dbReference type="AlphaFoldDB" id="K4KP19"/>
<dbReference type="STRING" id="1117647.M5M_18980"/>
<dbReference type="EMBL" id="CP003746">
    <property type="protein sequence ID" value="AFV00925.1"/>
    <property type="molecule type" value="Genomic_DNA"/>
</dbReference>
<dbReference type="HOGENOM" id="CLU_1989269_0_0_6"/>
<sequence length="125" mass="14678">MGIALDEITMLESILNERFSKERLKFKMSVHFVKDRMNHPRNIPNISITELHSIFNRLTTVYLSKLIKLKHQDTFNVRCTKTDINIPCAVELTRDPSGFDNREIIAITIMRKRDFKSKDPVEFLV</sequence>